<sequence>MVEKGKTGKGEKVLSQKSVLKNNVDCSEISTVLRSIHSSALIHYDLFNDTGKDGIVNVSLSEHFYSGEPIWLSNERAQEGRRSASMFWPAGDAHWPQIPHKPTVVNVFRSWHGYKNRSEWIEDFDEIMELFTRYDDPVNFVAWYLFI</sequence>
<dbReference type="InterPro" id="IPR017850">
    <property type="entry name" value="Alkaline_phosphatase_core_sf"/>
</dbReference>
<dbReference type="Pfam" id="PF01663">
    <property type="entry name" value="Phosphodiest"/>
    <property type="match status" value="1"/>
</dbReference>
<accession>A0A914RDG5</accession>
<dbReference type="Gene3D" id="3.40.720.10">
    <property type="entry name" value="Alkaline Phosphatase, subunit A"/>
    <property type="match status" value="1"/>
</dbReference>
<dbReference type="WBParaSite" id="PEQ_0000278001-mRNA-1">
    <property type="protein sequence ID" value="PEQ_0000278001-mRNA-1"/>
    <property type="gene ID" value="PEQ_0000278001"/>
</dbReference>
<reference evidence="2" key="1">
    <citation type="submission" date="2022-11" db="UniProtKB">
        <authorList>
            <consortium name="WormBaseParasite"/>
        </authorList>
    </citation>
    <scope>IDENTIFICATION</scope>
</reference>
<evidence type="ECO:0000313" key="1">
    <source>
        <dbReference type="Proteomes" id="UP000887564"/>
    </source>
</evidence>
<keyword evidence="1" id="KW-1185">Reference proteome</keyword>
<dbReference type="Proteomes" id="UP000887564">
    <property type="component" value="Unplaced"/>
</dbReference>
<dbReference type="InterPro" id="IPR002591">
    <property type="entry name" value="Phosphodiest/P_Trfase"/>
</dbReference>
<proteinExistence type="predicted"/>
<name>A0A914RDG5_PAREQ</name>
<protein>
    <submittedName>
        <fullName evidence="2">Uncharacterized protein</fullName>
    </submittedName>
</protein>
<organism evidence="1 2">
    <name type="scientific">Parascaris equorum</name>
    <name type="common">Equine roundworm</name>
    <dbReference type="NCBI Taxonomy" id="6256"/>
    <lineage>
        <taxon>Eukaryota</taxon>
        <taxon>Metazoa</taxon>
        <taxon>Ecdysozoa</taxon>
        <taxon>Nematoda</taxon>
        <taxon>Chromadorea</taxon>
        <taxon>Rhabditida</taxon>
        <taxon>Spirurina</taxon>
        <taxon>Ascaridomorpha</taxon>
        <taxon>Ascaridoidea</taxon>
        <taxon>Ascarididae</taxon>
        <taxon>Parascaris</taxon>
    </lineage>
</organism>
<evidence type="ECO:0000313" key="2">
    <source>
        <dbReference type="WBParaSite" id="PEQ_0000278001-mRNA-1"/>
    </source>
</evidence>
<dbReference type="AlphaFoldDB" id="A0A914RDG5"/>